<evidence type="ECO:0000256" key="6">
    <source>
        <dbReference type="ARBA" id="ARBA00023136"/>
    </source>
</evidence>
<evidence type="ECO:0000256" key="4">
    <source>
        <dbReference type="ARBA" id="ARBA00022989"/>
    </source>
</evidence>
<keyword evidence="6 7" id="KW-0472">Membrane</keyword>
<dbReference type="PANTHER" id="PTHR31503:SF20">
    <property type="entry name" value="CA(2+)_H(+) EXCHANGER, PUTATIVE (EUROFUNG)-RELATED"/>
    <property type="match status" value="1"/>
</dbReference>
<dbReference type="GO" id="GO:0006874">
    <property type="term" value="P:intracellular calcium ion homeostasis"/>
    <property type="evidence" value="ECO:0007669"/>
    <property type="project" value="TreeGrafter"/>
</dbReference>
<keyword evidence="3 7" id="KW-0812">Transmembrane</keyword>
<feature type="transmembrane region" description="Helical" evidence="7">
    <location>
        <begin position="100"/>
        <end position="119"/>
    </location>
</feature>
<feature type="transmembrane region" description="Helical" evidence="7">
    <location>
        <begin position="353"/>
        <end position="372"/>
    </location>
</feature>
<feature type="transmembrane region" description="Helical" evidence="7">
    <location>
        <begin position="62"/>
        <end position="79"/>
    </location>
</feature>
<evidence type="ECO:0000256" key="7">
    <source>
        <dbReference type="SAM" id="Phobius"/>
    </source>
</evidence>
<feature type="transmembrane region" description="Helical" evidence="7">
    <location>
        <begin position="309"/>
        <end position="332"/>
    </location>
</feature>
<comment type="subcellular location">
    <subcellularLocation>
        <location evidence="1">Endomembrane system</location>
        <topology evidence="1">Multi-pass membrane protein</topology>
    </subcellularLocation>
</comment>
<evidence type="ECO:0000256" key="1">
    <source>
        <dbReference type="ARBA" id="ARBA00004127"/>
    </source>
</evidence>
<dbReference type="InterPro" id="IPR004713">
    <property type="entry name" value="CaH_exchang"/>
</dbReference>
<feature type="transmembrane region" description="Helical" evidence="7">
    <location>
        <begin position="210"/>
        <end position="229"/>
    </location>
</feature>
<feature type="domain" description="Sodium/calcium exchanger membrane region" evidence="8">
    <location>
        <begin position="65"/>
        <end position="227"/>
    </location>
</feature>
<proteinExistence type="predicted"/>
<feature type="transmembrane region" description="Helical" evidence="7">
    <location>
        <begin position="125"/>
        <end position="148"/>
    </location>
</feature>
<keyword evidence="2" id="KW-0813">Transport</keyword>
<evidence type="ECO:0000256" key="2">
    <source>
        <dbReference type="ARBA" id="ARBA00022448"/>
    </source>
</evidence>
<evidence type="ECO:0000256" key="5">
    <source>
        <dbReference type="ARBA" id="ARBA00023065"/>
    </source>
</evidence>
<dbReference type="EMBL" id="KN880453">
    <property type="protein sequence ID" value="KIY71568.1"/>
    <property type="molecule type" value="Genomic_DNA"/>
</dbReference>
<feature type="transmembrane region" description="Helical" evidence="7">
    <location>
        <begin position="21"/>
        <end position="42"/>
    </location>
</feature>
<evidence type="ECO:0000313" key="10">
    <source>
        <dbReference type="Proteomes" id="UP000054007"/>
    </source>
</evidence>
<dbReference type="PANTHER" id="PTHR31503">
    <property type="entry name" value="VACUOLAR CALCIUM ION TRANSPORTER"/>
    <property type="match status" value="1"/>
</dbReference>
<keyword evidence="4 7" id="KW-1133">Transmembrane helix</keyword>
<dbReference type="GO" id="GO:0000329">
    <property type="term" value="C:fungal-type vacuole membrane"/>
    <property type="evidence" value="ECO:0007669"/>
    <property type="project" value="TreeGrafter"/>
</dbReference>
<reference evidence="9 10" key="1">
    <citation type="journal article" date="2015" name="Fungal Genet. Biol.">
        <title>Evolution of novel wood decay mechanisms in Agaricales revealed by the genome sequences of Fistulina hepatica and Cylindrobasidium torrendii.</title>
        <authorList>
            <person name="Floudas D."/>
            <person name="Held B.W."/>
            <person name="Riley R."/>
            <person name="Nagy L.G."/>
            <person name="Koehler G."/>
            <person name="Ransdell A.S."/>
            <person name="Younus H."/>
            <person name="Chow J."/>
            <person name="Chiniquy J."/>
            <person name="Lipzen A."/>
            <person name="Tritt A."/>
            <person name="Sun H."/>
            <person name="Haridas S."/>
            <person name="LaButti K."/>
            <person name="Ohm R.A."/>
            <person name="Kues U."/>
            <person name="Blanchette R.A."/>
            <person name="Grigoriev I.V."/>
            <person name="Minto R.E."/>
            <person name="Hibbett D.S."/>
        </authorList>
    </citation>
    <scope>NUCLEOTIDE SEQUENCE [LARGE SCALE GENOMIC DNA]</scope>
    <source>
        <strain evidence="9 10">FP15055 ss-10</strain>
    </source>
</reference>
<dbReference type="InterPro" id="IPR004837">
    <property type="entry name" value="NaCa_Exmemb"/>
</dbReference>
<protein>
    <recommendedName>
        <fullName evidence="8">Sodium/calcium exchanger membrane region domain-containing protein</fullName>
    </recommendedName>
</protein>
<keyword evidence="5" id="KW-0406">Ion transport</keyword>
<dbReference type="Pfam" id="PF01699">
    <property type="entry name" value="Na_Ca_ex"/>
    <property type="match status" value="2"/>
</dbReference>
<evidence type="ECO:0000259" key="8">
    <source>
        <dbReference type="Pfam" id="PF01699"/>
    </source>
</evidence>
<feature type="transmembrane region" description="Helical" evidence="7">
    <location>
        <begin position="378"/>
        <end position="399"/>
    </location>
</feature>
<sequence>MVRFRNRFMRKGKSKAGTLASIKAVVFSSWLNLFLVIMPLAWYSHFENAAANHHEPPEEPGWPYPLTFALCFLAILPLEHLFEYGGEQMTFYVGKDLGDLLVVTLNNVVEATLAIVLLTKCELKLLQSTIIGVVILHLLLIPGTAFVAGGARVVHQDLHPHLSQLNHTLLAIGVMALLLPTAFFASVQGVEQTTVEESVNDASRLVFLQMSRGLAIIMLLVYFCSRVYLHNPPGDDNALNLNKARDAPNGLKHEEEEFEKRDPEVSQWVCLGMLAIAIALMAATAEWLVDSMEFVREEGRVKEEWFGLILLPLISFSADGVLAAMFFFRYLARHYLGHPSPPSTVAKARAIDLSIQFLLFWMPFLILLAWWINKPLTLLFDIFEVALIIAAMFLVNYVTADAKTNWAEGVSLVAFYAMIACVSWFYTGQVAIHDMHQCTSLAAFFAGGGAAEGAAEGH</sequence>
<evidence type="ECO:0000256" key="3">
    <source>
        <dbReference type="ARBA" id="ARBA00022692"/>
    </source>
</evidence>
<feature type="domain" description="Sodium/calcium exchanger membrane region" evidence="8">
    <location>
        <begin position="271"/>
        <end position="424"/>
    </location>
</feature>
<dbReference type="GO" id="GO:0012505">
    <property type="term" value="C:endomembrane system"/>
    <property type="evidence" value="ECO:0007669"/>
    <property type="project" value="UniProtKB-SubCell"/>
</dbReference>
<feature type="transmembrane region" description="Helical" evidence="7">
    <location>
        <begin position="268"/>
        <end position="289"/>
    </location>
</feature>
<dbReference type="OrthoDB" id="1699231at2759"/>
<accession>A0A0D7BLX4</accession>
<feature type="transmembrane region" description="Helical" evidence="7">
    <location>
        <begin position="169"/>
        <end position="190"/>
    </location>
</feature>
<dbReference type="GO" id="GO:0015369">
    <property type="term" value="F:calcium:proton antiporter activity"/>
    <property type="evidence" value="ECO:0007669"/>
    <property type="project" value="TreeGrafter"/>
</dbReference>
<dbReference type="Proteomes" id="UP000054007">
    <property type="component" value="Unassembled WGS sequence"/>
</dbReference>
<evidence type="ECO:0000313" key="9">
    <source>
        <dbReference type="EMBL" id="KIY71568.1"/>
    </source>
</evidence>
<dbReference type="STRING" id="1314674.A0A0D7BLX4"/>
<feature type="transmembrane region" description="Helical" evidence="7">
    <location>
        <begin position="406"/>
        <end position="426"/>
    </location>
</feature>
<name>A0A0D7BLX4_9AGAR</name>
<dbReference type="AlphaFoldDB" id="A0A0D7BLX4"/>
<gene>
    <name evidence="9" type="ORF">CYLTODRAFT_345788</name>
</gene>
<organism evidence="9 10">
    <name type="scientific">Cylindrobasidium torrendii FP15055 ss-10</name>
    <dbReference type="NCBI Taxonomy" id="1314674"/>
    <lineage>
        <taxon>Eukaryota</taxon>
        <taxon>Fungi</taxon>
        <taxon>Dikarya</taxon>
        <taxon>Basidiomycota</taxon>
        <taxon>Agaricomycotina</taxon>
        <taxon>Agaricomycetes</taxon>
        <taxon>Agaricomycetidae</taxon>
        <taxon>Agaricales</taxon>
        <taxon>Marasmiineae</taxon>
        <taxon>Physalacriaceae</taxon>
        <taxon>Cylindrobasidium</taxon>
    </lineage>
</organism>
<keyword evidence="10" id="KW-1185">Reference proteome</keyword>